<proteinExistence type="predicted"/>
<sequence length="110" mass="12551">MLRISVSFVLNDIIFKDMVLLSTVWIRLDVAIEDDESERLIKFIYSLPRMKSLVMGTEFLEYLAKDIVRGSLPVESVCSKSLSMTINFRSLKEIFAALCILLASAVFLRI</sequence>
<dbReference type="OrthoDB" id="1503514at2759"/>
<dbReference type="EMBL" id="JACGCM010001343">
    <property type="protein sequence ID" value="KAF6156347.1"/>
    <property type="molecule type" value="Genomic_DNA"/>
</dbReference>
<keyword evidence="2" id="KW-1185">Reference proteome</keyword>
<dbReference type="Proteomes" id="UP000541444">
    <property type="component" value="Unassembled WGS sequence"/>
</dbReference>
<dbReference type="AlphaFoldDB" id="A0A7J7MNF8"/>
<protein>
    <submittedName>
        <fullName evidence="1">Uncharacterized protein</fullName>
    </submittedName>
</protein>
<comment type="caution">
    <text evidence="1">The sequence shown here is derived from an EMBL/GenBank/DDBJ whole genome shotgun (WGS) entry which is preliminary data.</text>
</comment>
<evidence type="ECO:0000313" key="2">
    <source>
        <dbReference type="Proteomes" id="UP000541444"/>
    </source>
</evidence>
<accession>A0A7J7MNF8</accession>
<organism evidence="1 2">
    <name type="scientific">Kingdonia uniflora</name>
    <dbReference type="NCBI Taxonomy" id="39325"/>
    <lineage>
        <taxon>Eukaryota</taxon>
        <taxon>Viridiplantae</taxon>
        <taxon>Streptophyta</taxon>
        <taxon>Embryophyta</taxon>
        <taxon>Tracheophyta</taxon>
        <taxon>Spermatophyta</taxon>
        <taxon>Magnoliopsida</taxon>
        <taxon>Ranunculales</taxon>
        <taxon>Circaeasteraceae</taxon>
        <taxon>Kingdonia</taxon>
    </lineage>
</organism>
<gene>
    <name evidence="1" type="ORF">GIB67_031468</name>
</gene>
<evidence type="ECO:0000313" key="1">
    <source>
        <dbReference type="EMBL" id="KAF6156347.1"/>
    </source>
</evidence>
<reference evidence="1 2" key="1">
    <citation type="journal article" date="2020" name="IScience">
        <title>Genome Sequencing of the Endangered Kingdonia uniflora (Circaeasteraceae, Ranunculales) Reveals Potential Mechanisms of Evolutionary Specialization.</title>
        <authorList>
            <person name="Sun Y."/>
            <person name="Deng T."/>
            <person name="Zhang A."/>
            <person name="Moore M.J."/>
            <person name="Landis J.B."/>
            <person name="Lin N."/>
            <person name="Zhang H."/>
            <person name="Zhang X."/>
            <person name="Huang J."/>
            <person name="Zhang X."/>
            <person name="Sun H."/>
            <person name="Wang H."/>
        </authorList>
    </citation>
    <scope>NUCLEOTIDE SEQUENCE [LARGE SCALE GENOMIC DNA]</scope>
    <source>
        <strain evidence="1">TB1705</strain>
        <tissue evidence="1">Leaf</tissue>
    </source>
</reference>
<name>A0A7J7MNF8_9MAGN</name>